<dbReference type="OrthoDB" id="7189469at2"/>
<protein>
    <recommendedName>
        <fullName evidence="4">Pole-organizing protein PopZ</fullName>
    </recommendedName>
</protein>
<evidence type="ECO:0000256" key="1">
    <source>
        <dbReference type="SAM" id="MobiDB-lite"/>
    </source>
</evidence>
<sequence length="284" mass="29952">MGQAGAQREPSMEEILASIRRIIENNEPAADGGHATASHASAQDYDTEHAYSDHHETEVDEADAGNDEPAVQHAEREEPQAVRHEQPVARPVSLAEVAALARSASHQDMSPAAPAFAGQSFVGQASSAPVASVANVRIVAEIDDAASEELRKALTSNEPVKAQGRSDADAGDEDGRHAGAASQTATVRPADHTADAPRGISAAEAPGQPEAGGQLVSLQTGEKVAAAFGELNAALAAGQTRSFDEIAEEMLRPMLTQWLDDNLPTLVERLVREEIERVSRGNRR</sequence>
<dbReference type="STRING" id="1480615.AWJ14_21100"/>
<feature type="compositionally biased region" description="Basic and acidic residues" evidence="1">
    <location>
        <begin position="164"/>
        <end position="177"/>
    </location>
</feature>
<gene>
    <name evidence="2" type="ORF">AWJ14_21100</name>
</gene>
<evidence type="ECO:0000313" key="2">
    <source>
        <dbReference type="EMBL" id="OCW58875.1"/>
    </source>
</evidence>
<evidence type="ECO:0008006" key="4">
    <source>
        <dbReference type="Google" id="ProtNLM"/>
    </source>
</evidence>
<name>A0A1C1YZH6_9HYPH</name>
<accession>A0A1C1YZH6</accession>
<keyword evidence="3" id="KW-1185">Reference proteome</keyword>
<dbReference type="InterPro" id="IPR019632">
    <property type="entry name" value="DUF2497"/>
</dbReference>
<dbReference type="RefSeq" id="WP_066175441.1">
    <property type="nucleotide sequence ID" value="NZ_LQZT01000003.1"/>
</dbReference>
<feature type="compositionally biased region" description="Basic and acidic residues" evidence="1">
    <location>
        <begin position="46"/>
        <end position="57"/>
    </location>
</feature>
<proteinExistence type="predicted"/>
<feature type="compositionally biased region" description="Low complexity" evidence="1">
    <location>
        <begin position="202"/>
        <end position="213"/>
    </location>
</feature>
<dbReference type="EMBL" id="LQZT01000003">
    <property type="protein sequence ID" value="OCW58875.1"/>
    <property type="molecule type" value="Genomic_DNA"/>
</dbReference>
<dbReference type="Proteomes" id="UP000094795">
    <property type="component" value="Unassembled WGS sequence"/>
</dbReference>
<feature type="compositionally biased region" description="Basic and acidic residues" evidence="1">
    <location>
        <begin position="73"/>
        <end position="87"/>
    </location>
</feature>
<feature type="region of interest" description="Disordered" evidence="1">
    <location>
        <begin position="22"/>
        <end position="89"/>
    </location>
</feature>
<evidence type="ECO:0000313" key="3">
    <source>
        <dbReference type="Proteomes" id="UP000094795"/>
    </source>
</evidence>
<comment type="caution">
    <text evidence="2">The sequence shown here is derived from an EMBL/GenBank/DDBJ whole genome shotgun (WGS) entry which is preliminary data.</text>
</comment>
<organism evidence="2 3">
    <name type="scientific">Hoeflea olei</name>
    <dbReference type="NCBI Taxonomy" id="1480615"/>
    <lineage>
        <taxon>Bacteria</taxon>
        <taxon>Pseudomonadati</taxon>
        <taxon>Pseudomonadota</taxon>
        <taxon>Alphaproteobacteria</taxon>
        <taxon>Hyphomicrobiales</taxon>
        <taxon>Rhizobiaceae</taxon>
        <taxon>Hoeflea</taxon>
    </lineage>
</organism>
<dbReference type="Pfam" id="PF10691">
    <property type="entry name" value="DUF2497"/>
    <property type="match status" value="1"/>
</dbReference>
<reference evidence="2 3" key="1">
    <citation type="submission" date="2015-12" db="EMBL/GenBank/DDBJ databases">
        <authorList>
            <person name="Shamseldin A."/>
            <person name="Moawad H."/>
            <person name="Abd El-Rahim W.M."/>
            <person name="Sadowsky M.J."/>
        </authorList>
    </citation>
    <scope>NUCLEOTIDE SEQUENCE [LARGE SCALE GENOMIC DNA]</scope>
    <source>
        <strain evidence="2 3">JC234</strain>
    </source>
</reference>
<feature type="region of interest" description="Disordered" evidence="1">
    <location>
        <begin position="153"/>
        <end position="213"/>
    </location>
</feature>
<dbReference type="AlphaFoldDB" id="A0A1C1YZH6"/>